<feature type="non-terminal residue" evidence="1">
    <location>
        <position position="92"/>
    </location>
</feature>
<proteinExistence type="predicted"/>
<dbReference type="AlphaFoldDB" id="A0A382ZIS1"/>
<gene>
    <name evidence="1" type="ORF">METZ01_LOCUS448310</name>
</gene>
<name>A0A382ZIS1_9ZZZZ</name>
<reference evidence="1" key="1">
    <citation type="submission" date="2018-05" db="EMBL/GenBank/DDBJ databases">
        <authorList>
            <person name="Lanie J.A."/>
            <person name="Ng W.-L."/>
            <person name="Kazmierczak K.M."/>
            <person name="Andrzejewski T.M."/>
            <person name="Davidsen T.M."/>
            <person name="Wayne K.J."/>
            <person name="Tettelin H."/>
            <person name="Glass J.I."/>
            <person name="Rusch D."/>
            <person name="Podicherti R."/>
            <person name="Tsui H.-C.T."/>
            <person name="Winkler M.E."/>
        </authorList>
    </citation>
    <scope>NUCLEOTIDE SEQUENCE</scope>
</reference>
<dbReference type="EMBL" id="UINC01184305">
    <property type="protein sequence ID" value="SVD95456.1"/>
    <property type="molecule type" value="Genomic_DNA"/>
</dbReference>
<accession>A0A382ZIS1</accession>
<organism evidence="1">
    <name type="scientific">marine metagenome</name>
    <dbReference type="NCBI Taxonomy" id="408172"/>
    <lineage>
        <taxon>unclassified sequences</taxon>
        <taxon>metagenomes</taxon>
        <taxon>ecological metagenomes</taxon>
    </lineage>
</organism>
<evidence type="ECO:0000313" key="1">
    <source>
        <dbReference type="EMBL" id="SVD95456.1"/>
    </source>
</evidence>
<protein>
    <submittedName>
        <fullName evidence="1">Uncharacterized protein</fullName>
    </submittedName>
</protein>
<sequence>MRKVVVVEITPTDAERAQERLAQESLTQAVVSLCEQGFVVVNDVVAHDHLNFLRERMEEDLKQLREVPEVPHNFVWGNIQQDPPPLPQYVFR</sequence>